<evidence type="ECO:0000256" key="3">
    <source>
        <dbReference type="SAM" id="Coils"/>
    </source>
</evidence>
<dbReference type="EMBL" id="VBQZ03000043">
    <property type="protein sequence ID" value="MXQ88014.1"/>
    <property type="molecule type" value="Genomic_DNA"/>
</dbReference>
<dbReference type="GO" id="GO:0008017">
    <property type="term" value="F:microtubule binding"/>
    <property type="evidence" value="ECO:0007669"/>
    <property type="project" value="InterPro"/>
</dbReference>
<feature type="coiled-coil region" evidence="3">
    <location>
        <begin position="681"/>
        <end position="818"/>
    </location>
</feature>
<protein>
    <recommendedName>
        <fullName evidence="5">Janus kinase and microtubule-interacting protein C-terminal domain-containing protein</fullName>
    </recommendedName>
</protein>
<organism evidence="6 7">
    <name type="scientific">Bos mutus</name>
    <name type="common">wild yak</name>
    <dbReference type="NCBI Taxonomy" id="72004"/>
    <lineage>
        <taxon>Eukaryota</taxon>
        <taxon>Metazoa</taxon>
        <taxon>Chordata</taxon>
        <taxon>Craniata</taxon>
        <taxon>Vertebrata</taxon>
        <taxon>Euteleostomi</taxon>
        <taxon>Mammalia</taxon>
        <taxon>Eutheria</taxon>
        <taxon>Laurasiatheria</taxon>
        <taxon>Artiodactyla</taxon>
        <taxon>Ruminantia</taxon>
        <taxon>Pecora</taxon>
        <taxon>Bovidae</taxon>
        <taxon>Bovinae</taxon>
        <taxon>Bos</taxon>
    </lineage>
</organism>
<keyword evidence="2 3" id="KW-0175">Coiled coil</keyword>
<evidence type="ECO:0000256" key="4">
    <source>
        <dbReference type="SAM" id="MobiDB-lite"/>
    </source>
</evidence>
<dbReference type="Proteomes" id="UP000322234">
    <property type="component" value="Unassembled WGS sequence"/>
</dbReference>
<feature type="region of interest" description="Disordered" evidence="4">
    <location>
        <begin position="455"/>
        <end position="483"/>
    </location>
</feature>
<sequence length="842" mass="97782">MSKKGRSKGEKPEMEMDPVQMANEELRAKLTSIQIEFQQEKSKVGKLRERLQEAKLEREQEQRRHTAYISELRAKLHEEKTKELQALREVLIRQHEQEAARTAKIKEGELQRLQATLNVLRDGAADKKGKWMQGPIQECPAHSGDGVQGSSRRSLSEAHTSSPSSGQGEGSLRSGWEPDQSQQTKSDFTAQGRALLGHKPLQSAACSFSFQMDEIKGKDRVILALEKELGVQTGQTQKLLLQKEALDEQLVQVREAERYHGSPKRELPPGIGDMAELMGVQDQHMDERDVRRFQLKIAELNSVIRKLEDRNTLLADERNELLKRSRETEVQLKPLVEKNKRMNKKNEDLLQSIQRMEEKIKNLTRENVEMKEKLSAQASLKRHTSLNDLSLTRDEQEIEFLRLQVLEQQHVIDDLSLERERLLRSRRHRGKGLKPPKKHVVETFFGFDEESVDSETLSETSCNTDRTDRAPATPEEDLDDTTTREEADLRFCQLTREYQALQRAYALLQEQVGGTLDAEREARTREQLQADLLRCQAKIEDLEKLLVEKGQDSKWVEEKQLLIRTNQDLLEKIYRLEMEENQLKNEMQDAKDQNELLEFRVLELEERERRSPAFNLQITTFPENNSSALQLFCRQEGVKDVNISDLMKKLDILGDNGNLRNEEQVAIIQAGTVLALCEKWLKQIEGTEAALTQKMLDLEKEKDLFSRQKGYLEEELDYRKQALDQAYLKIQELEATLYDALQQEPGRRASEALSEGQREDLQAAVEKLRRQILRQSREFDSQILRERMELLQQAQQRVRELEDKLEIQKRHLKELEEKHSFCGLDDFSEPRTRDRKKAYGIN</sequence>
<dbReference type="InterPro" id="IPR024836">
    <property type="entry name" value="JAKMIP"/>
</dbReference>
<proteinExistence type="inferred from homology"/>
<dbReference type="PANTHER" id="PTHR18935:SF10">
    <property type="entry name" value="JANUS KINASE AND MICROTUBULE-INTERACTING PROTEIN C-TERMINAL DOMAIN-CONTAINING PROTEIN"/>
    <property type="match status" value="1"/>
</dbReference>
<feature type="domain" description="Janus kinase and microtubule-interacting protein C-terminal" evidence="5">
    <location>
        <begin position="418"/>
        <end position="615"/>
    </location>
</feature>
<evidence type="ECO:0000313" key="7">
    <source>
        <dbReference type="Proteomes" id="UP000322234"/>
    </source>
</evidence>
<accession>A0A6B0RJ27</accession>
<comment type="caution">
    <text evidence="6">The sequence shown here is derived from an EMBL/GenBank/DDBJ whole genome shotgun (WGS) entry which is preliminary data.</text>
</comment>
<feature type="coiled-coil region" evidence="3">
    <location>
        <begin position="23"/>
        <end position="71"/>
    </location>
</feature>
<dbReference type="AlphaFoldDB" id="A0A6B0RJ27"/>
<evidence type="ECO:0000259" key="5">
    <source>
        <dbReference type="Pfam" id="PF16034"/>
    </source>
</evidence>
<dbReference type="InterPro" id="IPR031994">
    <property type="entry name" value="JAKMIP_C"/>
</dbReference>
<feature type="coiled-coil region" evidence="3">
    <location>
        <begin position="518"/>
        <end position="607"/>
    </location>
</feature>
<feature type="compositionally biased region" description="Polar residues" evidence="4">
    <location>
        <begin position="148"/>
        <end position="166"/>
    </location>
</feature>
<evidence type="ECO:0000256" key="1">
    <source>
        <dbReference type="ARBA" id="ARBA00005239"/>
    </source>
</evidence>
<feature type="region of interest" description="Disordered" evidence="4">
    <location>
        <begin position="126"/>
        <end position="187"/>
    </location>
</feature>
<evidence type="ECO:0000313" key="6">
    <source>
        <dbReference type="EMBL" id="MXQ88014.1"/>
    </source>
</evidence>
<keyword evidence="7" id="KW-1185">Reference proteome</keyword>
<reference evidence="6" key="1">
    <citation type="submission" date="2019-10" db="EMBL/GenBank/DDBJ databases">
        <title>The sequence and de novo assembly of the wild yak genome.</title>
        <authorList>
            <person name="Liu Y."/>
        </authorList>
    </citation>
    <scope>NUCLEOTIDE SEQUENCE [LARGE SCALE GENOMIC DNA]</scope>
    <source>
        <strain evidence="6">WY2019</strain>
    </source>
</reference>
<name>A0A6B0RJ27_9CETA</name>
<dbReference type="PANTHER" id="PTHR18935">
    <property type="entry name" value="GOLGIN SUBFAMILY A MEMBER 4-LIKE ISOFORM X1"/>
    <property type="match status" value="1"/>
</dbReference>
<feature type="compositionally biased region" description="Polar residues" evidence="4">
    <location>
        <begin position="455"/>
        <end position="464"/>
    </location>
</feature>
<gene>
    <name evidence="6" type="ORF">E5288_WYG022464</name>
</gene>
<dbReference type="Pfam" id="PF16034">
    <property type="entry name" value="JAKMIP_CC3"/>
    <property type="match status" value="1"/>
</dbReference>
<dbReference type="GO" id="GO:0050811">
    <property type="term" value="F:GABA receptor binding"/>
    <property type="evidence" value="ECO:0007669"/>
    <property type="project" value="TreeGrafter"/>
</dbReference>
<comment type="similarity">
    <text evidence="1">Belongs to the JAKMIP family.</text>
</comment>
<evidence type="ECO:0000256" key="2">
    <source>
        <dbReference type="ARBA" id="ARBA00023054"/>
    </source>
</evidence>
<feature type="coiled-coil region" evidence="3">
    <location>
        <begin position="290"/>
        <end position="380"/>
    </location>
</feature>
<dbReference type="GO" id="GO:0019900">
    <property type="term" value="F:kinase binding"/>
    <property type="evidence" value="ECO:0007669"/>
    <property type="project" value="InterPro"/>
</dbReference>